<dbReference type="AlphaFoldDB" id="A0A3M3FR01"/>
<protein>
    <submittedName>
        <fullName evidence="1">Uncharacterized protein</fullName>
    </submittedName>
</protein>
<evidence type="ECO:0000313" key="2">
    <source>
        <dbReference type="Proteomes" id="UP000279057"/>
    </source>
</evidence>
<reference evidence="1 2" key="1">
    <citation type="submission" date="2018-08" db="EMBL/GenBank/DDBJ databases">
        <title>Recombination of ecologically and evolutionarily significant loci maintains genetic cohesion in the Pseudomonas syringae species complex.</title>
        <authorList>
            <person name="Dillon M."/>
            <person name="Thakur S."/>
            <person name="Almeida R.N.D."/>
            <person name="Weir B.S."/>
            <person name="Guttman D.S."/>
        </authorList>
    </citation>
    <scope>NUCLEOTIDE SEQUENCE [LARGE SCALE GENOMIC DNA]</scope>
    <source>
        <strain evidence="1 2">ICMP 4332</strain>
    </source>
</reference>
<accession>A0A3M3FR01</accession>
<proteinExistence type="predicted"/>
<dbReference type="EMBL" id="RBOM01000146">
    <property type="protein sequence ID" value="RMM64343.1"/>
    <property type="molecule type" value="Genomic_DNA"/>
</dbReference>
<organism evidence="1 2">
    <name type="scientific">Pseudomonas savastanoi pv. glycinea</name>
    <name type="common">Pseudomonas syringae pv. glycinea</name>
    <dbReference type="NCBI Taxonomy" id="318"/>
    <lineage>
        <taxon>Bacteria</taxon>
        <taxon>Pseudomonadati</taxon>
        <taxon>Pseudomonadota</taxon>
        <taxon>Gammaproteobacteria</taxon>
        <taxon>Pseudomonadales</taxon>
        <taxon>Pseudomonadaceae</taxon>
        <taxon>Pseudomonas</taxon>
    </lineage>
</organism>
<comment type="caution">
    <text evidence="1">The sequence shown here is derived from an EMBL/GenBank/DDBJ whole genome shotgun (WGS) entry which is preliminary data.</text>
</comment>
<dbReference type="Proteomes" id="UP000279057">
    <property type="component" value="Unassembled WGS sequence"/>
</dbReference>
<gene>
    <name evidence="1" type="ORF">ALQ74_200028</name>
</gene>
<sequence>MNFWLLRPLSEEQGGKGMCVDLFADKSAPTGVYKSAFGLLASLRTSPLLQVQRQA</sequence>
<evidence type="ECO:0000313" key="1">
    <source>
        <dbReference type="EMBL" id="RMM64343.1"/>
    </source>
</evidence>
<name>A0A3M3FR01_PSESG</name>